<proteinExistence type="predicted"/>
<evidence type="ECO:0000256" key="1">
    <source>
        <dbReference type="SAM" id="Phobius"/>
    </source>
</evidence>
<dbReference type="AlphaFoldDB" id="A0A1M5R8J9"/>
<dbReference type="InterPro" id="IPR050570">
    <property type="entry name" value="Cell_wall_metabolism_enzyme"/>
</dbReference>
<dbReference type="Pfam" id="PF01551">
    <property type="entry name" value="Peptidase_M23"/>
    <property type="match status" value="1"/>
</dbReference>
<dbReference type="EMBL" id="FQWZ01000007">
    <property type="protein sequence ID" value="SHH22420.1"/>
    <property type="molecule type" value="Genomic_DNA"/>
</dbReference>
<dbReference type="PANTHER" id="PTHR21666:SF291">
    <property type="entry name" value="STAGE II SPORULATION PROTEIN Q"/>
    <property type="match status" value="1"/>
</dbReference>
<evidence type="ECO:0000313" key="3">
    <source>
        <dbReference type="EMBL" id="SHH22420.1"/>
    </source>
</evidence>
<dbReference type="GO" id="GO:0004222">
    <property type="term" value="F:metalloendopeptidase activity"/>
    <property type="evidence" value="ECO:0007669"/>
    <property type="project" value="TreeGrafter"/>
</dbReference>
<dbReference type="PANTHER" id="PTHR21666">
    <property type="entry name" value="PEPTIDASE-RELATED"/>
    <property type="match status" value="1"/>
</dbReference>
<gene>
    <name evidence="3" type="ORF">SAMN04488068_2952</name>
</gene>
<reference evidence="3 4" key="1">
    <citation type="submission" date="2016-11" db="EMBL/GenBank/DDBJ databases">
        <authorList>
            <person name="Jaros S."/>
            <person name="Januszkiewicz K."/>
            <person name="Wedrychowicz H."/>
        </authorList>
    </citation>
    <scope>NUCLEOTIDE SEQUENCE [LARGE SCALE GENOMIC DNA]</scope>
    <source>
        <strain evidence="3 4">CGMCC 1.7049</strain>
    </source>
</reference>
<name>A0A1M5R8J9_9GAMM</name>
<feature type="transmembrane region" description="Helical" evidence="1">
    <location>
        <begin position="23"/>
        <end position="45"/>
    </location>
</feature>
<dbReference type="FunFam" id="2.70.70.10:FF:000006">
    <property type="entry name" value="M23 family peptidase"/>
    <property type="match status" value="1"/>
</dbReference>
<dbReference type="InterPro" id="IPR016047">
    <property type="entry name" value="M23ase_b-sheet_dom"/>
</dbReference>
<keyword evidence="1" id="KW-0472">Membrane</keyword>
<protein>
    <submittedName>
        <fullName evidence="3">Peptidase family M23</fullName>
    </submittedName>
</protein>
<keyword evidence="4" id="KW-1185">Reference proteome</keyword>
<evidence type="ECO:0000313" key="4">
    <source>
        <dbReference type="Proteomes" id="UP000199758"/>
    </source>
</evidence>
<organism evidence="3 4">
    <name type="scientific">Hydrocarboniphaga daqingensis</name>
    <dbReference type="NCBI Taxonomy" id="490188"/>
    <lineage>
        <taxon>Bacteria</taxon>
        <taxon>Pseudomonadati</taxon>
        <taxon>Pseudomonadota</taxon>
        <taxon>Gammaproteobacteria</taxon>
        <taxon>Nevskiales</taxon>
        <taxon>Nevskiaceae</taxon>
        <taxon>Hydrocarboniphaga</taxon>
    </lineage>
</organism>
<sequence length="311" mass="33677">MDIIVVSYKRGRTWRLKLAPENILAWLPVVLVVAAVCSVSFLAGYASRDEGSVMPASLVKTWSREVQAQKAELAQARTTVQENAQAFSRRIARLQSHIIRLDAAGQRLTEIAGLEAGEFDFSSAPPMGGPEIPLAAQAFSGDPVMQSLDLFERRLAARERQMQVLEDLLLASRLQKQVRPSGWPIENGYISSVFGARSDPFDGRVAMHQGIDFAGPVGAEVVAVAAGIVTDAGDREHEGYGKLVEINHGNGYVTRYGHNSSIAVKVGDRVIKGQPIAKIGSTGRSTGPHVHFEVLLNGQVVNPSRYIEAAR</sequence>
<dbReference type="CDD" id="cd12797">
    <property type="entry name" value="M23_peptidase"/>
    <property type="match status" value="1"/>
</dbReference>
<dbReference type="Proteomes" id="UP000199758">
    <property type="component" value="Unassembled WGS sequence"/>
</dbReference>
<evidence type="ECO:0000259" key="2">
    <source>
        <dbReference type="Pfam" id="PF01551"/>
    </source>
</evidence>
<dbReference type="STRING" id="490188.SAMN04488068_2952"/>
<accession>A0A1M5R8J9</accession>
<keyword evidence="1" id="KW-0812">Transmembrane</keyword>
<dbReference type="RefSeq" id="WP_072898630.1">
    <property type="nucleotide sequence ID" value="NZ_FQWZ01000007.1"/>
</dbReference>
<keyword evidence="1" id="KW-1133">Transmembrane helix</keyword>
<dbReference type="InterPro" id="IPR011055">
    <property type="entry name" value="Dup_hybrid_motif"/>
</dbReference>
<feature type="domain" description="M23ase beta-sheet core" evidence="2">
    <location>
        <begin position="207"/>
        <end position="303"/>
    </location>
</feature>
<dbReference type="Gene3D" id="2.70.70.10">
    <property type="entry name" value="Glucose Permease (Domain IIA)"/>
    <property type="match status" value="1"/>
</dbReference>
<dbReference type="OrthoDB" id="9805070at2"/>
<dbReference type="SUPFAM" id="SSF51261">
    <property type="entry name" value="Duplicated hybrid motif"/>
    <property type="match status" value="1"/>
</dbReference>